<gene>
    <name evidence="8" type="ORF">NEMVEDRAFT_v1g239938</name>
</gene>
<feature type="compositionally biased region" description="Basic and acidic residues" evidence="4">
    <location>
        <begin position="8"/>
        <end position="79"/>
    </location>
</feature>
<dbReference type="AlphaFoldDB" id="A7RQB5"/>
<dbReference type="PANTHER" id="PTHR13165">
    <property type="entry name" value="ARSENITE-RESISTANCE PROTEIN 2"/>
    <property type="match status" value="1"/>
</dbReference>
<reference evidence="8 9" key="1">
    <citation type="journal article" date="2007" name="Science">
        <title>Sea anemone genome reveals ancestral eumetazoan gene repertoire and genomic organization.</title>
        <authorList>
            <person name="Putnam N.H."/>
            <person name="Srivastava M."/>
            <person name="Hellsten U."/>
            <person name="Dirks B."/>
            <person name="Chapman J."/>
            <person name="Salamov A."/>
            <person name="Terry A."/>
            <person name="Shapiro H."/>
            <person name="Lindquist E."/>
            <person name="Kapitonov V.V."/>
            <person name="Jurka J."/>
            <person name="Genikhovich G."/>
            <person name="Grigoriev I.V."/>
            <person name="Lucas S.M."/>
            <person name="Steele R.E."/>
            <person name="Finnerty J.R."/>
            <person name="Technau U."/>
            <person name="Martindale M.Q."/>
            <person name="Rokhsar D.S."/>
        </authorList>
    </citation>
    <scope>NUCLEOTIDE SEQUENCE [LARGE SCALE GENOMIC DNA]</scope>
    <source>
        <strain evidence="8">CH2 x CH6</strain>
        <strain evidence="9">CH2 X CH6</strain>
    </source>
</reference>
<dbReference type="InterPro" id="IPR035979">
    <property type="entry name" value="RBD_domain_sf"/>
</dbReference>
<feature type="compositionally biased region" description="Basic and acidic residues" evidence="4">
    <location>
        <begin position="1148"/>
        <end position="1159"/>
    </location>
</feature>
<evidence type="ECO:0000259" key="5">
    <source>
        <dbReference type="Pfam" id="PF04959"/>
    </source>
</evidence>
<dbReference type="InParanoid" id="A7RQB5"/>
<feature type="compositionally biased region" description="Basic and acidic residues" evidence="4">
    <location>
        <begin position="817"/>
        <end position="854"/>
    </location>
</feature>
<reference evidence="7" key="2">
    <citation type="journal article" date="2013" name="Mol. Biol. Evol.">
        <title>The Evolution of MicroRNA Pathway Protein Components in Cnidaria.</title>
        <authorList>
            <person name="Moran Y."/>
            <person name="Praher D."/>
            <person name="Fredman D."/>
            <person name="Technau U."/>
        </authorList>
    </citation>
    <scope>NUCLEOTIDE SEQUENCE</scope>
</reference>
<comment type="subcellular location">
    <subcellularLocation>
        <location evidence="1">Nucleus</location>
    </subcellularLocation>
</comment>
<feature type="compositionally biased region" description="Polar residues" evidence="4">
    <location>
        <begin position="618"/>
        <end position="634"/>
    </location>
</feature>
<feature type="compositionally biased region" description="Basic and acidic residues" evidence="4">
    <location>
        <begin position="659"/>
        <end position="674"/>
    </location>
</feature>
<feature type="domain" description="SERRATE/Ars2 N-terminal" evidence="6">
    <location>
        <begin position="158"/>
        <end position="266"/>
    </location>
</feature>
<sequence length="1177" mass="132439">MGDSDEEYDRRRARDKFRRERSDYNERRREREERNSRRDDWPDRRRDQQGSWDRGRRGGGDYRDFDRGRRDSGGRHHELSPPIPKRLRRDWDDPYHGGGGDFGPYGGGGANAGGMPHHPVWNHPGGDMGQMQMGQDARQRSDGPSLETPPGPVMQTLKQFLATQDDNIDDMEAICKYQAYKLDFKKTQLNDFFQQHKDEEWFRMRYHPREAAQRQKELQRSVRCRLNCFLELMEMELSKDLRLEVDHSDAIVKFLDAVVIKLEGGSDEDLAILDRSPSPSPDRRRQRSQSSPHSDRKRSNRRHSGSRSRSMSPSPKKISNDAAESLLEPISPSSVPLPDDPPPDKGAGDGKGFAALEPTVEQKELQQQAQHYKQQIENQKNSVQPEQGPDQSEEPNSASDKKGEESKKKRKRHHREPYYFDNPEDESDSDSESDSESEPAPPGEEMSPAEVRIDEDLRPPGVEDHPQGTDSASTSTPMQLPSSSSTVTPTTTTPPQQPRPDSGDAAVGSSETESSEVSSGKPEQKTDGSEDGAVDSTQSPDSKPNKPDQSEESIKKDRSPISPAQQVESTDGNVGDDEVSSGKEGAVSAGNDQDVEMAPATSSDAVSSDVVMKPIVSEQVSPLPSTATEDQQMQEVVDSNKLAEKKEVTEEVSPVKPLSTKESKENALEEKERDSAEEEGMASEGKELVPAGPRPLHKTYSLFMRNIPPSISKADIAAACKRFPGFLRVALSDPSPDRRFYRRGWITFDRSVDIKQINWDFNNIRIKEAELNPVINRDLSRRIRPVNGITQAKQVVRESIKLAADLIRVLDKKSAVYEKDQEKQEEQNGKEKETAEKKEEGEEGEEKPAEEKEPPLNIPNENPILASLSEDVAEEEGGEEMELLGKGSPPADGDGDKSEVDFTQDPALLRVLDRMLLYLRVVHSMDYYNCGDYPHEDEMPNRCGIMHVRGPVPEKATLAEAHEWQKNTKQKLELFLQEKETVPDEEILKLGKRDPESEIEKFVEANTQELAKDKWLCPLSGKKFRGPEFVRKHIFNKHADQVEEVRMEVEFFNRFIADPKRPANPEPSAQNKQNSQPPMGQMFGQQHGGQGMMGWGPRPPMMMNYGPRAPFTPQSYGGGFGHDGYGGRGGHTFPPKPRRFGYAAGRNRQQERGFNRDPRQIVTYRDLDAPDDGPDLF</sequence>
<dbReference type="Pfam" id="PF04959">
    <property type="entry name" value="ARS2"/>
    <property type="match status" value="1"/>
</dbReference>
<proteinExistence type="evidence at transcript level"/>
<feature type="compositionally biased region" description="Basic and acidic residues" evidence="4">
    <location>
        <begin position="451"/>
        <end position="467"/>
    </location>
</feature>
<feature type="compositionally biased region" description="Basic and acidic residues" evidence="4">
    <location>
        <begin position="543"/>
        <end position="559"/>
    </location>
</feature>
<feature type="region of interest" description="Disordered" evidence="4">
    <location>
        <begin position="817"/>
        <end position="901"/>
    </location>
</feature>
<feature type="region of interest" description="Disordered" evidence="4">
    <location>
        <begin position="1"/>
        <end position="151"/>
    </location>
</feature>
<dbReference type="InterPro" id="IPR021933">
    <property type="entry name" value="SERRATE/Ars2_N"/>
</dbReference>
<feature type="compositionally biased region" description="Polar residues" evidence="4">
    <location>
        <begin position="365"/>
        <end position="385"/>
    </location>
</feature>
<keyword evidence="3" id="KW-0539">Nucleus</keyword>
<feature type="region of interest" description="Disordered" evidence="4">
    <location>
        <begin position="270"/>
        <end position="691"/>
    </location>
</feature>
<dbReference type="HOGENOM" id="CLU_008560_0_0_1"/>
<evidence type="ECO:0000256" key="1">
    <source>
        <dbReference type="ARBA" id="ARBA00004123"/>
    </source>
</evidence>
<dbReference type="Pfam" id="PF12066">
    <property type="entry name" value="SERRATE_Ars2_N"/>
    <property type="match status" value="1"/>
</dbReference>
<evidence type="ECO:0000256" key="3">
    <source>
        <dbReference type="ARBA" id="ARBA00023242"/>
    </source>
</evidence>
<feature type="compositionally biased region" description="Basic residues" evidence="4">
    <location>
        <begin position="295"/>
        <end position="306"/>
    </location>
</feature>
<evidence type="ECO:0000256" key="4">
    <source>
        <dbReference type="SAM" id="MobiDB-lite"/>
    </source>
</evidence>
<protein>
    <submittedName>
        <fullName evidence="7">Ars2/serrate-like protein</fullName>
    </submittedName>
</protein>
<feature type="compositionally biased region" description="Low complexity" evidence="4">
    <location>
        <begin position="481"/>
        <end position="494"/>
    </location>
</feature>
<comment type="similarity">
    <text evidence="2">Belongs to the ARS2 family.</text>
</comment>
<feature type="compositionally biased region" description="Low complexity" evidence="4">
    <location>
        <begin position="509"/>
        <end position="519"/>
    </location>
</feature>
<evidence type="ECO:0000313" key="8">
    <source>
        <dbReference type="EMBL" id="EDO46264.1"/>
    </source>
</evidence>
<dbReference type="eggNOG" id="KOG2295">
    <property type="taxonomic scope" value="Eukaryota"/>
</dbReference>
<dbReference type="InterPro" id="IPR039727">
    <property type="entry name" value="SE/Ars2"/>
</dbReference>
<feature type="region of interest" description="Disordered" evidence="4">
    <location>
        <begin position="1123"/>
        <end position="1177"/>
    </location>
</feature>
<evidence type="ECO:0000313" key="9">
    <source>
        <dbReference type="Proteomes" id="UP000001593"/>
    </source>
</evidence>
<name>A7RQB5_NEMVE</name>
<evidence type="ECO:0000256" key="2">
    <source>
        <dbReference type="ARBA" id="ARBA00005407"/>
    </source>
</evidence>
<feature type="domain" description="SERRATE/Ars2 C-terminal" evidence="5">
    <location>
        <begin position="949"/>
        <end position="1138"/>
    </location>
</feature>
<feature type="compositionally biased region" description="Low complexity" evidence="4">
    <location>
        <begin position="1076"/>
        <end position="1085"/>
    </location>
</feature>
<feature type="region of interest" description="Disordered" evidence="4">
    <location>
        <begin position="1058"/>
        <end position="1089"/>
    </location>
</feature>
<feature type="compositionally biased region" description="Gly residues" evidence="4">
    <location>
        <begin position="96"/>
        <end position="112"/>
    </location>
</feature>
<dbReference type="GO" id="GO:0031053">
    <property type="term" value="P:primary miRNA processing"/>
    <property type="evidence" value="ECO:0000318"/>
    <property type="project" value="GO_Central"/>
</dbReference>
<dbReference type="OMA" id="GARDEWS"/>
<feature type="compositionally biased region" description="Acidic residues" evidence="4">
    <location>
        <begin position="422"/>
        <end position="437"/>
    </location>
</feature>
<dbReference type="InterPro" id="IPR007042">
    <property type="entry name" value="SERRATE/Ars2_C"/>
</dbReference>
<evidence type="ECO:0000259" key="6">
    <source>
        <dbReference type="Pfam" id="PF12066"/>
    </source>
</evidence>
<dbReference type="EMBL" id="DS469528">
    <property type="protein sequence ID" value="EDO46264.1"/>
    <property type="molecule type" value="Genomic_DNA"/>
</dbReference>
<dbReference type="GO" id="GO:0003676">
    <property type="term" value="F:nucleic acid binding"/>
    <property type="evidence" value="ECO:0007669"/>
    <property type="project" value="InterPro"/>
</dbReference>
<feature type="compositionally biased region" description="Polar residues" evidence="4">
    <location>
        <begin position="468"/>
        <end position="480"/>
    </location>
</feature>
<organism evidence="8 9">
    <name type="scientific">Nematostella vectensis</name>
    <name type="common">Starlet sea anemone</name>
    <dbReference type="NCBI Taxonomy" id="45351"/>
    <lineage>
        <taxon>Eukaryota</taxon>
        <taxon>Metazoa</taxon>
        <taxon>Cnidaria</taxon>
        <taxon>Anthozoa</taxon>
        <taxon>Hexacorallia</taxon>
        <taxon>Actiniaria</taxon>
        <taxon>Edwardsiidae</taxon>
        <taxon>Nematostella</taxon>
    </lineage>
</organism>
<keyword evidence="9" id="KW-1185">Reference proteome</keyword>
<dbReference type="EMBL" id="KF192070">
    <property type="protein sequence ID" value="AGW15603.1"/>
    <property type="molecule type" value="mRNA"/>
</dbReference>
<evidence type="ECO:0000313" key="7">
    <source>
        <dbReference type="EMBL" id="AGW15603.1"/>
    </source>
</evidence>
<dbReference type="GO" id="GO:0016604">
    <property type="term" value="C:nuclear body"/>
    <property type="evidence" value="ECO:0000318"/>
    <property type="project" value="GO_Central"/>
</dbReference>
<accession>A7RQB5</accession>
<dbReference type="CDD" id="cd00590">
    <property type="entry name" value="RRM_SF"/>
    <property type="match status" value="1"/>
</dbReference>
<dbReference type="SUPFAM" id="SSF54928">
    <property type="entry name" value="RNA-binding domain, RBD"/>
    <property type="match status" value="1"/>
</dbReference>
<feature type="compositionally biased region" description="Low complexity" evidence="4">
    <location>
        <begin position="602"/>
        <end position="611"/>
    </location>
</feature>
<feature type="compositionally biased region" description="Acidic residues" evidence="4">
    <location>
        <begin position="871"/>
        <end position="882"/>
    </location>
</feature>
<dbReference type="STRING" id="45351.A7RQB5"/>
<feature type="compositionally biased region" description="Polar residues" evidence="4">
    <location>
        <begin position="562"/>
        <end position="572"/>
    </location>
</feature>
<dbReference type="Proteomes" id="UP000001593">
    <property type="component" value="Unassembled WGS sequence"/>
</dbReference>
<dbReference type="PANTHER" id="PTHR13165:SF0">
    <property type="entry name" value="SERRATE RNA EFFECTOR MOLECULE HOMOLOG"/>
    <property type="match status" value="1"/>
</dbReference>